<name>A0ABR2WN89_9FUNG</name>
<dbReference type="Pfam" id="PF01679">
    <property type="entry name" value="Pmp3"/>
    <property type="match status" value="1"/>
</dbReference>
<evidence type="ECO:0000256" key="5">
    <source>
        <dbReference type="ARBA" id="ARBA00023136"/>
    </source>
</evidence>
<dbReference type="EMBL" id="JASJQH010000779">
    <property type="protein sequence ID" value="KAK9762939.1"/>
    <property type="molecule type" value="Genomic_DNA"/>
</dbReference>
<evidence type="ECO:0000256" key="6">
    <source>
        <dbReference type="SAM" id="MobiDB-lite"/>
    </source>
</evidence>
<evidence type="ECO:0000256" key="3">
    <source>
        <dbReference type="ARBA" id="ARBA00022692"/>
    </source>
</evidence>
<accession>A0ABR2WN89</accession>
<gene>
    <name evidence="8" type="ORF">K7432_010825</name>
</gene>
<evidence type="ECO:0000313" key="9">
    <source>
        <dbReference type="Proteomes" id="UP001479436"/>
    </source>
</evidence>
<feature type="compositionally biased region" description="Basic and acidic residues" evidence="6">
    <location>
        <begin position="100"/>
        <end position="113"/>
    </location>
</feature>
<evidence type="ECO:0000256" key="4">
    <source>
        <dbReference type="ARBA" id="ARBA00022989"/>
    </source>
</evidence>
<feature type="compositionally biased region" description="Polar residues" evidence="6">
    <location>
        <begin position="72"/>
        <end position="81"/>
    </location>
</feature>
<feature type="compositionally biased region" description="Polar residues" evidence="6">
    <location>
        <begin position="114"/>
        <end position="135"/>
    </location>
</feature>
<keyword evidence="9" id="KW-1185">Reference proteome</keyword>
<dbReference type="PANTHER" id="PTHR21659:SF42">
    <property type="entry name" value="UPF0057 MEMBRANE PROTEIN ZK632.10-RELATED"/>
    <property type="match status" value="1"/>
</dbReference>
<feature type="transmembrane region" description="Helical" evidence="7">
    <location>
        <begin position="9"/>
        <end position="27"/>
    </location>
</feature>
<keyword evidence="4 7" id="KW-1133">Transmembrane helix</keyword>
<comment type="subcellular location">
    <subcellularLocation>
        <location evidence="1">Membrane</location>
    </subcellularLocation>
</comment>
<evidence type="ECO:0000256" key="2">
    <source>
        <dbReference type="ARBA" id="ARBA00009530"/>
    </source>
</evidence>
<dbReference type="PANTHER" id="PTHR21659">
    <property type="entry name" value="HYDROPHOBIC PROTEIN RCI2 LOW TEMPERATURE AND SALT RESPONSIVE PROTEIN LTI6 -RELATED"/>
    <property type="match status" value="1"/>
</dbReference>
<evidence type="ECO:0000256" key="7">
    <source>
        <dbReference type="SAM" id="Phobius"/>
    </source>
</evidence>
<organism evidence="8 9">
    <name type="scientific">Basidiobolus ranarum</name>
    <dbReference type="NCBI Taxonomy" id="34480"/>
    <lineage>
        <taxon>Eukaryota</taxon>
        <taxon>Fungi</taxon>
        <taxon>Fungi incertae sedis</taxon>
        <taxon>Zoopagomycota</taxon>
        <taxon>Entomophthoromycotina</taxon>
        <taxon>Basidiobolomycetes</taxon>
        <taxon>Basidiobolales</taxon>
        <taxon>Basidiobolaceae</taxon>
        <taxon>Basidiobolus</taxon>
    </lineage>
</organism>
<dbReference type="Proteomes" id="UP001479436">
    <property type="component" value="Unassembled WGS sequence"/>
</dbReference>
<evidence type="ECO:0000313" key="8">
    <source>
        <dbReference type="EMBL" id="KAK9762939.1"/>
    </source>
</evidence>
<evidence type="ECO:0000256" key="1">
    <source>
        <dbReference type="ARBA" id="ARBA00004370"/>
    </source>
</evidence>
<comment type="caution">
    <text evidence="8">The sequence shown here is derived from an EMBL/GenBank/DDBJ whole genome shotgun (WGS) entry which is preliminary data.</text>
</comment>
<sequence length="165" mass="18026">MAQVSDRDVFLMIIGFFLPPFSVLIKRGCGVDFLINIGLSLLGHIPGVLHCWYTVYKYNDYSQTDLERGQESRPQNSQQPYQPVPQHPEQVLNQPLNPSDTKKPLTKGEEAKKLSNNNEEGSQSNYGSIQHQNGQERPPSYSAVTAGLASAPSGPIDGSKAGAAN</sequence>
<comment type="similarity">
    <text evidence="2">Belongs to the UPF0057 (PMP3) family.</text>
</comment>
<feature type="transmembrane region" description="Helical" evidence="7">
    <location>
        <begin position="33"/>
        <end position="53"/>
    </location>
</feature>
<dbReference type="InterPro" id="IPR000612">
    <property type="entry name" value="PMP3"/>
</dbReference>
<feature type="region of interest" description="Disordered" evidence="6">
    <location>
        <begin position="65"/>
        <end position="165"/>
    </location>
</feature>
<keyword evidence="5 7" id="KW-0472">Membrane</keyword>
<proteinExistence type="inferred from homology"/>
<keyword evidence="3 7" id="KW-0812">Transmembrane</keyword>
<reference evidence="8 9" key="1">
    <citation type="submission" date="2023-04" db="EMBL/GenBank/DDBJ databases">
        <title>Genome of Basidiobolus ranarum AG-B5.</title>
        <authorList>
            <person name="Stajich J.E."/>
            <person name="Carter-House D."/>
            <person name="Gryganskyi A."/>
        </authorList>
    </citation>
    <scope>NUCLEOTIDE SEQUENCE [LARGE SCALE GENOMIC DNA]</scope>
    <source>
        <strain evidence="8 9">AG-B5</strain>
    </source>
</reference>
<protein>
    <submittedName>
        <fullName evidence="8">Uncharacterized protein</fullName>
    </submittedName>
</protein>